<dbReference type="EMBL" id="KV745213">
    <property type="protein sequence ID" value="OCK76419.1"/>
    <property type="molecule type" value="Genomic_DNA"/>
</dbReference>
<evidence type="ECO:0000313" key="2">
    <source>
        <dbReference type="EMBL" id="OCK76419.1"/>
    </source>
</evidence>
<dbReference type="AlphaFoldDB" id="A0A8E2E369"/>
<reference evidence="2 3" key="1">
    <citation type="journal article" date="2016" name="Nat. Commun.">
        <title>Ectomycorrhizal ecology is imprinted in the genome of the dominant symbiotic fungus Cenococcum geophilum.</title>
        <authorList>
            <consortium name="DOE Joint Genome Institute"/>
            <person name="Peter M."/>
            <person name="Kohler A."/>
            <person name="Ohm R.A."/>
            <person name="Kuo A."/>
            <person name="Krutzmann J."/>
            <person name="Morin E."/>
            <person name="Arend M."/>
            <person name="Barry K.W."/>
            <person name="Binder M."/>
            <person name="Choi C."/>
            <person name="Clum A."/>
            <person name="Copeland A."/>
            <person name="Grisel N."/>
            <person name="Haridas S."/>
            <person name="Kipfer T."/>
            <person name="LaButti K."/>
            <person name="Lindquist E."/>
            <person name="Lipzen A."/>
            <person name="Maire R."/>
            <person name="Meier B."/>
            <person name="Mihaltcheva S."/>
            <person name="Molinier V."/>
            <person name="Murat C."/>
            <person name="Poggeler S."/>
            <person name="Quandt C.A."/>
            <person name="Sperisen C."/>
            <person name="Tritt A."/>
            <person name="Tisserant E."/>
            <person name="Crous P.W."/>
            <person name="Henrissat B."/>
            <person name="Nehls U."/>
            <person name="Egli S."/>
            <person name="Spatafora J.W."/>
            <person name="Grigoriev I.V."/>
            <person name="Martin F.M."/>
        </authorList>
    </citation>
    <scope>NUCLEOTIDE SEQUENCE [LARGE SCALE GENOMIC DNA]</scope>
    <source>
        <strain evidence="2 3">CBS 459.81</strain>
    </source>
</reference>
<sequence>MSTGFPFSDPQRLNEVNQPEILAVRFSFGPRPKMATEGSLPRRPDSPDHVTFDYAARPFQSSYQSQVVQRRRFKVCHGTLYHQLVCGHRIRTDLVEDCGLNCLDGGHRTQFYCQACIDIYLQKIWHNVEEAHNATYPPLDRMSPKLYGQWYSEHRQLEAKHSVDRDAYQARMKRESRPSVEFIGIDWSEDDSEMASEIDSLGISSEPFSEKRLCQSSNRHQTRSQLPGDDSERLHWALGQLDFARGSCGPQFSTAQQPQAESLPVVHPVWEDEEL</sequence>
<accession>A0A8E2E369</accession>
<evidence type="ECO:0000313" key="3">
    <source>
        <dbReference type="Proteomes" id="UP000250266"/>
    </source>
</evidence>
<organism evidence="2 3">
    <name type="scientific">Lepidopterella palustris CBS 459.81</name>
    <dbReference type="NCBI Taxonomy" id="1314670"/>
    <lineage>
        <taxon>Eukaryota</taxon>
        <taxon>Fungi</taxon>
        <taxon>Dikarya</taxon>
        <taxon>Ascomycota</taxon>
        <taxon>Pezizomycotina</taxon>
        <taxon>Dothideomycetes</taxon>
        <taxon>Pleosporomycetidae</taxon>
        <taxon>Mytilinidiales</taxon>
        <taxon>Argynnaceae</taxon>
        <taxon>Lepidopterella</taxon>
    </lineage>
</organism>
<evidence type="ECO:0000256" key="1">
    <source>
        <dbReference type="SAM" id="MobiDB-lite"/>
    </source>
</evidence>
<keyword evidence="3" id="KW-1185">Reference proteome</keyword>
<name>A0A8E2E369_9PEZI</name>
<gene>
    <name evidence="2" type="ORF">K432DRAFT_385455</name>
</gene>
<feature type="region of interest" description="Disordered" evidence="1">
    <location>
        <begin position="248"/>
        <end position="275"/>
    </location>
</feature>
<feature type="compositionally biased region" description="Polar residues" evidence="1">
    <location>
        <begin position="250"/>
        <end position="260"/>
    </location>
</feature>
<proteinExistence type="predicted"/>
<protein>
    <submittedName>
        <fullName evidence="2">Uncharacterized protein</fullName>
    </submittedName>
</protein>
<dbReference type="OrthoDB" id="3712212at2759"/>
<dbReference type="Proteomes" id="UP000250266">
    <property type="component" value="Unassembled WGS sequence"/>
</dbReference>